<dbReference type="CDD" id="cd02573">
    <property type="entry name" value="PseudoU_synth_EcTruB"/>
    <property type="match status" value="1"/>
</dbReference>
<dbReference type="Pfam" id="PF16198">
    <property type="entry name" value="TruB_C_2"/>
    <property type="match status" value="1"/>
</dbReference>
<feature type="domain" description="tRNA pseudouridylate synthase B C-terminal" evidence="7">
    <location>
        <begin position="181"/>
        <end position="240"/>
    </location>
</feature>
<comment type="catalytic activity">
    <reaction evidence="1 5">
        <text>uridine(55) in tRNA = pseudouridine(55) in tRNA</text>
        <dbReference type="Rhea" id="RHEA:42532"/>
        <dbReference type="Rhea" id="RHEA-COMP:10101"/>
        <dbReference type="Rhea" id="RHEA-COMP:10102"/>
        <dbReference type="ChEBI" id="CHEBI:65314"/>
        <dbReference type="ChEBI" id="CHEBI:65315"/>
        <dbReference type="EC" id="5.4.99.25"/>
    </reaction>
</comment>
<dbReference type="NCBIfam" id="TIGR00431">
    <property type="entry name" value="TruB"/>
    <property type="match status" value="1"/>
</dbReference>
<evidence type="ECO:0000313" key="8">
    <source>
        <dbReference type="EMBL" id="RED51510.1"/>
    </source>
</evidence>
<evidence type="ECO:0000256" key="1">
    <source>
        <dbReference type="ARBA" id="ARBA00000385"/>
    </source>
</evidence>
<dbReference type="Gene3D" id="3.30.2350.10">
    <property type="entry name" value="Pseudouridine synthase"/>
    <property type="match status" value="1"/>
</dbReference>
<evidence type="ECO:0000259" key="6">
    <source>
        <dbReference type="Pfam" id="PF01509"/>
    </source>
</evidence>
<comment type="caution">
    <text evidence="8">The sequence shown here is derived from an EMBL/GenBank/DDBJ whole genome shotgun (WGS) entry which is preliminary data.</text>
</comment>
<dbReference type="OrthoDB" id="9802309at2"/>
<comment type="function">
    <text evidence="5">Responsible for synthesis of pseudouridine from uracil-55 in the psi GC loop of transfer RNAs.</text>
</comment>
<dbReference type="Pfam" id="PF01509">
    <property type="entry name" value="TruB_N"/>
    <property type="match status" value="1"/>
</dbReference>
<keyword evidence="3 5" id="KW-0819">tRNA processing</keyword>
<dbReference type="EMBL" id="QRDW01000003">
    <property type="protein sequence ID" value="RED51510.1"/>
    <property type="molecule type" value="Genomic_DNA"/>
</dbReference>
<evidence type="ECO:0000256" key="5">
    <source>
        <dbReference type="HAMAP-Rule" id="MF_01080"/>
    </source>
</evidence>
<dbReference type="PANTHER" id="PTHR13767">
    <property type="entry name" value="TRNA-PSEUDOURIDINE SYNTHASE"/>
    <property type="match status" value="1"/>
</dbReference>
<dbReference type="GO" id="GO:1990481">
    <property type="term" value="P:mRNA pseudouridine synthesis"/>
    <property type="evidence" value="ECO:0007669"/>
    <property type="project" value="TreeGrafter"/>
</dbReference>
<dbReference type="PANTHER" id="PTHR13767:SF2">
    <property type="entry name" value="PSEUDOURIDYLATE SYNTHASE TRUB1"/>
    <property type="match status" value="1"/>
</dbReference>
<dbReference type="GO" id="GO:0031119">
    <property type="term" value="P:tRNA pseudouridine synthesis"/>
    <property type="evidence" value="ECO:0007669"/>
    <property type="project" value="UniProtKB-UniRule"/>
</dbReference>
<evidence type="ECO:0000256" key="3">
    <source>
        <dbReference type="ARBA" id="ARBA00022694"/>
    </source>
</evidence>
<evidence type="ECO:0000256" key="2">
    <source>
        <dbReference type="ARBA" id="ARBA00005642"/>
    </source>
</evidence>
<dbReference type="InterPro" id="IPR014780">
    <property type="entry name" value="tRNA_psdUridine_synth_TruB"/>
</dbReference>
<dbReference type="AlphaFoldDB" id="A0A3D9HPV9"/>
<reference evidence="8 9" key="1">
    <citation type="submission" date="2018-07" db="EMBL/GenBank/DDBJ databases">
        <title>Genomic Encyclopedia of Type Strains, Phase III (KMG-III): the genomes of soil and plant-associated and newly described type strains.</title>
        <authorList>
            <person name="Whitman W."/>
        </authorList>
    </citation>
    <scope>NUCLEOTIDE SEQUENCE [LARGE SCALE GENOMIC DNA]</scope>
    <source>
        <strain evidence="8 9">CECT 8488</strain>
    </source>
</reference>
<gene>
    <name evidence="5" type="primary">truB</name>
    <name evidence="8" type="ORF">DFP90_103312</name>
</gene>
<accession>A0A3D9HPV9</accession>
<keyword evidence="4 5" id="KW-0413">Isomerase</keyword>
<proteinExistence type="inferred from homology"/>
<evidence type="ECO:0000259" key="7">
    <source>
        <dbReference type="Pfam" id="PF16198"/>
    </source>
</evidence>
<evidence type="ECO:0000313" key="9">
    <source>
        <dbReference type="Proteomes" id="UP000256845"/>
    </source>
</evidence>
<dbReference type="InterPro" id="IPR032819">
    <property type="entry name" value="TruB_C"/>
</dbReference>
<sequence length="314" mass="34482">MARKRKGNPVHGWVIIDKPVEMGSTPVVGKVRYLFKAQKAGHGGTLDPFATGLLPIALGEATKTVNYVMDGAKTYRFTLKWGAETDSCDHEGTVVETSDHRPSEAEILAVLDSFQGLLEQVPPVFSAIKIDGQRAYDLARAGKPVEMKSREVRCDAVRLLEIIDQDHAVFEVDCGKGFYVRALGRDLARKLGTRGHLTQLRRTKVGPFDESNAISLDVLEEKAHNPAELADALLPIEVALDGIPALTLNEAETQRLRNGQAVTLLRKIDLDRISRLKDGDTAVAFFKKQAVALVSYEKGAIKPIRVLVYSDTVK</sequence>
<dbReference type="RefSeq" id="WP_115936393.1">
    <property type="nucleotide sequence ID" value="NZ_QRDW01000003.1"/>
</dbReference>
<organism evidence="8 9">
    <name type="scientific">Aestuariispira insulae</name>
    <dbReference type="NCBI Taxonomy" id="1461337"/>
    <lineage>
        <taxon>Bacteria</taxon>
        <taxon>Pseudomonadati</taxon>
        <taxon>Pseudomonadota</taxon>
        <taxon>Alphaproteobacteria</taxon>
        <taxon>Rhodospirillales</taxon>
        <taxon>Kiloniellaceae</taxon>
        <taxon>Aestuariispira</taxon>
    </lineage>
</organism>
<dbReference type="Proteomes" id="UP000256845">
    <property type="component" value="Unassembled WGS sequence"/>
</dbReference>
<name>A0A3D9HPV9_9PROT</name>
<dbReference type="HAMAP" id="MF_01080">
    <property type="entry name" value="TruB_bact"/>
    <property type="match status" value="1"/>
</dbReference>
<keyword evidence="9" id="KW-1185">Reference proteome</keyword>
<dbReference type="InterPro" id="IPR020103">
    <property type="entry name" value="PsdUridine_synth_cat_dom_sf"/>
</dbReference>
<feature type="domain" description="Pseudouridine synthase II N-terminal" evidence="6">
    <location>
        <begin position="32"/>
        <end position="180"/>
    </location>
</feature>
<dbReference type="EC" id="5.4.99.25" evidence="5"/>
<dbReference type="GO" id="GO:0003723">
    <property type="term" value="F:RNA binding"/>
    <property type="evidence" value="ECO:0007669"/>
    <property type="project" value="InterPro"/>
</dbReference>
<dbReference type="SUPFAM" id="SSF55120">
    <property type="entry name" value="Pseudouridine synthase"/>
    <property type="match status" value="1"/>
</dbReference>
<evidence type="ECO:0000256" key="4">
    <source>
        <dbReference type="ARBA" id="ARBA00023235"/>
    </source>
</evidence>
<dbReference type="GO" id="GO:0160148">
    <property type="term" value="F:tRNA pseudouridine(55) synthase activity"/>
    <property type="evidence" value="ECO:0007669"/>
    <property type="project" value="UniProtKB-EC"/>
</dbReference>
<feature type="active site" description="Nucleophile" evidence="5">
    <location>
        <position position="47"/>
    </location>
</feature>
<dbReference type="InterPro" id="IPR002501">
    <property type="entry name" value="PsdUridine_synth_N"/>
</dbReference>
<protein>
    <recommendedName>
        <fullName evidence="5">tRNA pseudouridine synthase B</fullName>
        <ecNumber evidence="5">5.4.99.25</ecNumber>
    </recommendedName>
    <alternativeName>
        <fullName evidence="5">tRNA pseudouridine(55) synthase</fullName>
        <shortName evidence="5">Psi55 synthase</shortName>
    </alternativeName>
    <alternativeName>
        <fullName evidence="5">tRNA pseudouridylate synthase</fullName>
    </alternativeName>
    <alternativeName>
        <fullName evidence="5">tRNA-uridine isomerase</fullName>
    </alternativeName>
</protein>
<comment type="similarity">
    <text evidence="2 5">Belongs to the pseudouridine synthase TruB family. Type 1 subfamily.</text>
</comment>